<reference evidence="11" key="2">
    <citation type="submission" date="2010-04" db="EMBL/GenBank/DDBJ databases">
        <authorList>
            <person name="Buell R."/>
            <person name="Hamilton J."/>
            <person name="Hostetler J."/>
        </authorList>
    </citation>
    <scope>NUCLEOTIDE SEQUENCE [LARGE SCALE GENOMIC DNA]</scope>
    <source>
        <strain evidence="11">DAOM:BR144</strain>
    </source>
</reference>
<gene>
    <name evidence="7" type="primary">KATNA1</name>
</gene>
<keyword evidence="5 7" id="KW-0206">Cytoskeleton</keyword>
<dbReference type="InterPro" id="IPR028596">
    <property type="entry name" value="KATNA1"/>
</dbReference>
<dbReference type="Pfam" id="PF00004">
    <property type="entry name" value="AAA"/>
    <property type="match status" value="1"/>
</dbReference>
<protein>
    <recommendedName>
        <fullName evidence="7">Katanin p60 ATPase-containing subunit A1</fullName>
        <shortName evidence="7">Katanin p60 subunit A1</shortName>
        <ecNumber evidence="7">5.6.1.1</ecNumber>
    </recommendedName>
    <alternativeName>
        <fullName evidence="7">p60 katanin</fullName>
    </alternativeName>
</protein>
<organism evidence="10 11">
    <name type="scientific">Globisporangium ultimum (strain ATCC 200006 / CBS 805.95 / DAOM BR144)</name>
    <name type="common">Pythium ultimum</name>
    <dbReference type="NCBI Taxonomy" id="431595"/>
    <lineage>
        <taxon>Eukaryota</taxon>
        <taxon>Sar</taxon>
        <taxon>Stramenopiles</taxon>
        <taxon>Oomycota</taxon>
        <taxon>Peronosporomycetes</taxon>
        <taxon>Pythiales</taxon>
        <taxon>Pythiaceae</taxon>
        <taxon>Globisporangium</taxon>
    </lineage>
</organism>
<feature type="domain" description="AAA+ ATPase" evidence="9">
    <location>
        <begin position="340"/>
        <end position="481"/>
    </location>
</feature>
<evidence type="ECO:0000256" key="5">
    <source>
        <dbReference type="ARBA" id="ARBA00023212"/>
    </source>
</evidence>
<evidence type="ECO:0000313" key="11">
    <source>
        <dbReference type="Proteomes" id="UP000019132"/>
    </source>
</evidence>
<dbReference type="GO" id="GO:0008017">
    <property type="term" value="F:microtubule binding"/>
    <property type="evidence" value="ECO:0007669"/>
    <property type="project" value="UniProtKB-UniRule"/>
</dbReference>
<keyword evidence="4 7" id="KW-0067">ATP-binding</keyword>
<dbReference type="InterPro" id="IPR027417">
    <property type="entry name" value="P-loop_NTPase"/>
</dbReference>
<dbReference type="OMA" id="TAKMMPV"/>
<evidence type="ECO:0000256" key="7">
    <source>
        <dbReference type="HAMAP-Rule" id="MF_03023"/>
    </source>
</evidence>
<dbReference type="eggNOG" id="KOG0738">
    <property type="taxonomic scope" value="Eukaryota"/>
</dbReference>
<dbReference type="Proteomes" id="UP000019132">
    <property type="component" value="Unassembled WGS sequence"/>
</dbReference>
<dbReference type="Gene3D" id="3.40.50.300">
    <property type="entry name" value="P-loop containing nucleotide triphosphate hydrolases"/>
    <property type="match status" value="1"/>
</dbReference>
<feature type="region of interest" description="Disordered" evidence="8">
    <location>
        <begin position="94"/>
        <end position="270"/>
    </location>
</feature>
<comment type="catalytic activity">
    <reaction evidence="7">
        <text>n ATP + n H2O + a microtubule = n ADP + n phosphate + (n+1) alpha/beta tubulin heterodimers.</text>
        <dbReference type="EC" id="5.6.1.1"/>
    </reaction>
</comment>
<keyword evidence="2 7" id="KW-0493">Microtubule</keyword>
<dbReference type="InterPro" id="IPR003959">
    <property type="entry name" value="ATPase_AAA_core"/>
</dbReference>
<name>K3WYK6_GLOUD</name>
<dbReference type="CDD" id="cd21748">
    <property type="entry name" value="Kp60-NTD"/>
    <property type="match status" value="1"/>
</dbReference>
<dbReference type="EnsemblProtists" id="PYU1_T010055">
    <property type="protein sequence ID" value="PYU1_T010055"/>
    <property type="gene ID" value="PYU1_G010035"/>
</dbReference>
<dbReference type="GO" id="GO:0008568">
    <property type="term" value="F:microtubule severing ATPase activity"/>
    <property type="evidence" value="ECO:0007669"/>
    <property type="project" value="UniProtKB-EC"/>
</dbReference>
<dbReference type="InterPro" id="IPR050304">
    <property type="entry name" value="MT-severing_AAA_ATPase"/>
</dbReference>
<evidence type="ECO:0000256" key="1">
    <source>
        <dbReference type="ARBA" id="ARBA00022490"/>
    </source>
</evidence>
<comment type="similarity">
    <text evidence="7">Belongs to the AAA ATPase family. Katanin p60 subunit A1 subfamily.</text>
</comment>
<dbReference type="HAMAP" id="MF_03023">
    <property type="entry name" value="Katanin_p60_A1"/>
    <property type="match status" value="1"/>
</dbReference>
<dbReference type="AlphaFoldDB" id="K3WYK6"/>
<evidence type="ECO:0000256" key="2">
    <source>
        <dbReference type="ARBA" id="ARBA00022701"/>
    </source>
</evidence>
<dbReference type="GO" id="GO:0005524">
    <property type="term" value="F:ATP binding"/>
    <property type="evidence" value="ECO:0007669"/>
    <property type="project" value="UniProtKB-KW"/>
</dbReference>
<evidence type="ECO:0000256" key="4">
    <source>
        <dbReference type="ARBA" id="ARBA00022840"/>
    </source>
</evidence>
<feature type="compositionally biased region" description="Low complexity" evidence="8">
    <location>
        <begin position="237"/>
        <end position="248"/>
    </location>
</feature>
<keyword evidence="11" id="KW-1185">Reference proteome</keyword>
<dbReference type="FunFam" id="3.40.50.300:FF:000159">
    <property type="entry name" value="Katanin p60 ATPase-containing subunit A1"/>
    <property type="match status" value="1"/>
</dbReference>
<dbReference type="InterPro" id="IPR041569">
    <property type="entry name" value="AAA_lid_3"/>
</dbReference>
<comment type="subcellular location">
    <subcellularLocation>
        <location evidence="7">Cytoplasm</location>
        <location evidence="7">Cytoskeleton</location>
    </subcellularLocation>
</comment>
<dbReference type="GO" id="GO:0005874">
    <property type="term" value="C:microtubule"/>
    <property type="evidence" value="ECO:0007669"/>
    <property type="project" value="UniProtKB-KW"/>
</dbReference>
<dbReference type="InterPro" id="IPR048611">
    <property type="entry name" value="KATNA1_MIT"/>
</dbReference>
<feature type="binding site" evidence="7">
    <location>
        <begin position="348"/>
        <end position="355"/>
    </location>
    <ligand>
        <name>ATP</name>
        <dbReference type="ChEBI" id="CHEBI:30616"/>
    </ligand>
</feature>
<keyword evidence="6 7" id="KW-0413">Isomerase</keyword>
<dbReference type="Gene3D" id="1.20.58.80">
    <property type="entry name" value="Phosphotransferase system, lactose/cellobiose-type IIA subunit"/>
    <property type="match status" value="1"/>
</dbReference>
<dbReference type="EC" id="5.6.1.1" evidence="7"/>
<evidence type="ECO:0000313" key="10">
    <source>
        <dbReference type="EnsemblProtists" id="PYU1_T010055"/>
    </source>
</evidence>
<evidence type="ECO:0000256" key="6">
    <source>
        <dbReference type="ARBA" id="ARBA00023235"/>
    </source>
</evidence>
<keyword evidence="3 7" id="KW-0547">Nucleotide-binding</keyword>
<dbReference type="GO" id="GO:0016887">
    <property type="term" value="F:ATP hydrolysis activity"/>
    <property type="evidence" value="ECO:0007669"/>
    <property type="project" value="InterPro"/>
</dbReference>
<dbReference type="PANTHER" id="PTHR23074">
    <property type="entry name" value="AAA DOMAIN-CONTAINING"/>
    <property type="match status" value="1"/>
</dbReference>
<reference evidence="11" key="1">
    <citation type="journal article" date="2010" name="Genome Biol.">
        <title>Genome sequence of the necrotrophic plant pathogen Pythium ultimum reveals original pathogenicity mechanisms and effector repertoire.</title>
        <authorList>
            <person name="Levesque C.A."/>
            <person name="Brouwer H."/>
            <person name="Cano L."/>
            <person name="Hamilton J.P."/>
            <person name="Holt C."/>
            <person name="Huitema E."/>
            <person name="Raffaele S."/>
            <person name="Robideau G.P."/>
            <person name="Thines M."/>
            <person name="Win J."/>
            <person name="Zerillo M.M."/>
            <person name="Beakes G.W."/>
            <person name="Boore J.L."/>
            <person name="Busam D."/>
            <person name="Dumas B."/>
            <person name="Ferriera S."/>
            <person name="Fuerstenberg S.I."/>
            <person name="Gachon C.M."/>
            <person name="Gaulin E."/>
            <person name="Govers F."/>
            <person name="Grenville-Briggs L."/>
            <person name="Horner N."/>
            <person name="Hostetler J."/>
            <person name="Jiang R.H."/>
            <person name="Johnson J."/>
            <person name="Krajaejun T."/>
            <person name="Lin H."/>
            <person name="Meijer H.J."/>
            <person name="Moore B."/>
            <person name="Morris P."/>
            <person name="Phuntmart V."/>
            <person name="Puiu D."/>
            <person name="Shetty J."/>
            <person name="Stajich J.E."/>
            <person name="Tripathy S."/>
            <person name="Wawra S."/>
            <person name="van West P."/>
            <person name="Whitty B.R."/>
            <person name="Coutinho P.M."/>
            <person name="Henrissat B."/>
            <person name="Martin F."/>
            <person name="Thomas P.D."/>
            <person name="Tyler B.M."/>
            <person name="De Vries R.P."/>
            <person name="Kamoun S."/>
            <person name="Yandell M."/>
            <person name="Tisserat N."/>
            <person name="Buell C.R."/>
        </authorList>
    </citation>
    <scope>NUCLEOTIDE SEQUENCE</scope>
    <source>
        <strain evidence="11">DAOM:BR144</strain>
    </source>
</reference>
<dbReference type="SUPFAM" id="SSF52540">
    <property type="entry name" value="P-loop containing nucleoside triphosphate hydrolases"/>
    <property type="match status" value="1"/>
</dbReference>
<feature type="compositionally biased region" description="Basic and acidic residues" evidence="8">
    <location>
        <begin position="256"/>
        <end position="270"/>
    </location>
</feature>
<dbReference type="GO" id="GO:0051013">
    <property type="term" value="P:microtubule severing"/>
    <property type="evidence" value="ECO:0007669"/>
    <property type="project" value="UniProtKB-UniRule"/>
</dbReference>
<reference evidence="10" key="3">
    <citation type="submission" date="2015-02" db="UniProtKB">
        <authorList>
            <consortium name="EnsemblProtists"/>
        </authorList>
    </citation>
    <scope>IDENTIFICATION</scope>
    <source>
        <strain evidence="10">DAOM BR144</strain>
    </source>
</reference>
<dbReference type="HOGENOM" id="CLU_000688_21_1_1"/>
<dbReference type="GO" id="GO:0005737">
    <property type="term" value="C:cytoplasm"/>
    <property type="evidence" value="ECO:0007669"/>
    <property type="project" value="UniProtKB-UniRule"/>
</dbReference>
<dbReference type="STRING" id="431595.K3WYK6"/>
<proteinExistence type="inferred from homology"/>
<accession>K3WYK6</accession>
<comment type="function">
    <text evidence="7">Severs microtubules in an ATP-dependent manner. Microtubule severing may promote rapid reorganization of cellular microtubule arrays.</text>
</comment>
<dbReference type="InterPro" id="IPR015415">
    <property type="entry name" value="Spast_Vps4_C"/>
</dbReference>
<dbReference type="EMBL" id="GL376623">
    <property type="status" value="NOT_ANNOTATED_CDS"/>
    <property type="molecule type" value="Genomic_DNA"/>
</dbReference>
<dbReference type="SMART" id="SM00382">
    <property type="entry name" value="AAA"/>
    <property type="match status" value="1"/>
</dbReference>
<evidence type="ECO:0000256" key="3">
    <source>
        <dbReference type="ARBA" id="ARBA00022741"/>
    </source>
</evidence>
<keyword evidence="1 7" id="KW-0963">Cytoplasm</keyword>
<dbReference type="PANTHER" id="PTHR23074:SF19">
    <property type="entry name" value="KATANIN P60 ATPASE-CONTAINING SUBUNIT A1"/>
    <property type="match status" value="1"/>
</dbReference>
<evidence type="ECO:0000256" key="8">
    <source>
        <dbReference type="SAM" id="MobiDB-lite"/>
    </source>
</evidence>
<dbReference type="Gene3D" id="1.10.8.60">
    <property type="match status" value="1"/>
</dbReference>
<evidence type="ECO:0000259" key="9">
    <source>
        <dbReference type="SMART" id="SM00382"/>
    </source>
</evidence>
<dbReference type="InterPro" id="IPR003593">
    <property type="entry name" value="AAA+_ATPase"/>
</dbReference>
<dbReference type="InParanoid" id="K3WYK6"/>
<dbReference type="Pfam" id="PF09336">
    <property type="entry name" value="Vps4_C"/>
    <property type="match status" value="1"/>
</dbReference>
<sequence length="600" mass="66640">MQVHELREMGEALTRARELCHEAQYERGLAVYENTLQTLRQWIRHITKMAERQPWLQMQIDLENEFNLISDYAELTQAFKIPLGAGRVTGAVATKPSVPSQQGPAPVHPRSAAPSHFHQDDPTPSPRWEIRTPESKGRDQNPVEDQGRDPDVWASPSPDQFGRGRGGGQAPLQRAPPSWASDNANNGNRRVVKPGANKPGNGRAAPVSDRPSGRRTPSEDQQRKPRPAAVNNEPSRRPGAAAAKSAPGKDGGLKVARRENAEKVKLGNGTEKPKYSEIAREEGMVDLELIEMIERDIVDSAPKITFDHIAGLEHTKQLLQEAVMLPQIAPHLFKDGRLKPCNGVLMFGPPGTGKTLLAKAVANVCNTTFFNISASTLASKYRGESEKMVRILFDMARYYAPSIIFMDEIDSIAGARGGAQEHESSRRVKTELLVQINGVGSGDPADPNNRVMVLAATNLPWELDEAMRRRLTKRVYIPLPGAEGRRQLFKLNLERVDVAPDVNFEKLIAETEGYSGDDICGLCETAKMMPVKRLYTPEVLKELHRKKQEGATEDELKTHEKSALEITWADFQTALENVSKSVGQDQLERFVKWEEEFGSK</sequence>
<dbReference type="VEuPathDB" id="FungiDB:PYU1_G010035"/>
<dbReference type="Pfam" id="PF17862">
    <property type="entry name" value="AAA_lid_3"/>
    <property type="match status" value="1"/>
</dbReference>
<feature type="compositionally biased region" description="Basic and acidic residues" evidence="8">
    <location>
        <begin position="128"/>
        <end position="151"/>
    </location>
</feature>